<reference evidence="1 2" key="1">
    <citation type="submission" date="2024-09" db="EMBL/GenBank/DDBJ databases">
        <authorList>
            <person name="Sun Q."/>
            <person name="Mori K."/>
        </authorList>
    </citation>
    <scope>NUCLEOTIDE SEQUENCE [LARGE SCALE GENOMIC DNA]</scope>
    <source>
        <strain evidence="1 2">NCAIM B.02529</strain>
    </source>
</reference>
<sequence length="155" mass="18145">MQWKLEDIRMYTQAKEYVDTIMIPMLPATLQVKDEQLATMTIQSEMLSVFMNEIEKQFKGRILLSPSYTYSPNANVDCEIDRLNRWIEEAEAQGIEHVLLFTTDPKWKKKERKLNGSLVWIPAGDIDSIQSEEAQVFIQSQINQIIELITAYWQE</sequence>
<organism evidence="1 2">
    <name type="scientific">Pontibacillus salicampi</name>
    <dbReference type="NCBI Taxonomy" id="1449801"/>
    <lineage>
        <taxon>Bacteria</taxon>
        <taxon>Bacillati</taxon>
        <taxon>Bacillota</taxon>
        <taxon>Bacilli</taxon>
        <taxon>Bacillales</taxon>
        <taxon>Bacillaceae</taxon>
        <taxon>Pontibacillus</taxon>
    </lineage>
</organism>
<accession>A0ABV6LL92</accession>
<evidence type="ECO:0000313" key="1">
    <source>
        <dbReference type="EMBL" id="MFC0523164.1"/>
    </source>
</evidence>
<comment type="caution">
    <text evidence="1">The sequence shown here is derived from an EMBL/GenBank/DDBJ whole genome shotgun (WGS) entry which is preliminary data.</text>
</comment>
<gene>
    <name evidence="1" type="ORF">ACFFGV_06080</name>
</gene>
<keyword evidence="2" id="KW-1185">Reference proteome</keyword>
<dbReference type="EMBL" id="JBHLTP010000003">
    <property type="protein sequence ID" value="MFC0523164.1"/>
    <property type="molecule type" value="Genomic_DNA"/>
</dbReference>
<dbReference type="Proteomes" id="UP001589836">
    <property type="component" value="Unassembled WGS sequence"/>
</dbReference>
<dbReference type="Pfam" id="PF10673">
    <property type="entry name" value="DUF2487"/>
    <property type="match status" value="1"/>
</dbReference>
<dbReference type="RefSeq" id="WP_377345704.1">
    <property type="nucleotide sequence ID" value="NZ_JBHLTP010000003.1"/>
</dbReference>
<evidence type="ECO:0000313" key="2">
    <source>
        <dbReference type="Proteomes" id="UP001589836"/>
    </source>
</evidence>
<dbReference type="InterPro" id="IPR019615">
    <property type="entry name" value="DUF2487"/>
</dbReference>
<protein>
    <submittedName>
        <fullName evidence="1">DUF2487 family protein</fullName>
    </submittedName>
</protein>
<name>A0ABV6LL92_9BACI</name>
<proteinExistence type="predicted"/>